<dbReference type="SMART" id="SM00577">
    <property type="entry name" value="CPDc"/>
    <property type="match status" value="1"/>
</dbReference>
<dbReference type="InterPro" id="IPR004274">
    <property type="entry name" value="FCP1_dom"/>
</dbReference>
<proteinExistence type="inferred from homology"/>
<accession>A0ABR2H3I7</accession>
<evidence type="ECO:0000313" key="4">
    <source>
        <dbReference type="Proteomes" id="UP001470230"/>
    </source>
</evidence>
<organism evidence="3 4">
    <name type="scientific">Tritrichomonas musculus</name>
    <dbReference type="NCBI Taxonomy" id="1915356"/>
    <lineage>
        <taxon>Eukaryota</taxon>
        <taxon>Metamonada</taxon>
        <taxon>Parabasalia</taxon>
        <taxon>Tritrichomonadida</taxon>
        <taxon>Tritrichomonadidae</taxon>
        <taxon>Tritrichomonas</taxon>
    </lineage>
</organism>
<dbReference type="PANTHER" id="PTHR12210">
    <property type="entry name" value="DULLARD PROTEIN PHOSPHATASE"/>
    <property type="match status" value="1"/>
</dbReference>
<comment type="caution">
    <text evidence="3">The sequence shown here is derived from an EMBL/GenBank/DDBJ whole genome shotgun (WGS) entry which is preliminary data.</text>
</comment>
<name>A0ABR2H3I7_9EUKA</name>
<reference evidence="3 4" key="1">
    <citation type="submission" date="2024-04" db="EMBL/GenBank/DDBJ databases">
        <title>Tritrichomonas musculus Genome.</title>
        <authorList>
            <person name="Alves-Ferreira E."/>
            <person name="Grigg M."/>
            <person name="Lorenzi H."/>
            <person name="Galac M."/>
        </authorList>
    </citation>
    <scope>NUCLEOTIDE SEQUENCE [LARGE SCALE GENOMIC DNA]</scope>
    <source>
        <strain evidence="3 4">EAF2021</strain>
    </source>
</reference>
<comment type="subunit">
    <text evidence="1">Component of the TIM23 complex.</text>
</comment>
<comment type="subcellular location">
    <subcellularLocation>
        <location evidence="1">Mitochondrion inner membrane</location>
        <topology evidence="1">Single-pass membrane protein</topology>
    </subcellularLocation>
</comment>
<keyword evidence="1" id="KW-0809">Transit peptide</keyword>
<dbReference type="InterPro" id="IPR023214">
    <property type="entry name" value="HAD_sf"/>
</dbReference>
<dbReference type="SUPFAM" id="SSF56784">
    <property type="entry name" value="HAD-like"/>
    <property type="match status" value="1"/>
</dbReference>
<keyword evidence="1" id="KW-0496">Mitochondrion</keyword>
<evidence type="ECO:0000256" key="1">
    <source>
        <dbReference type="RuleBase" id="RU365079"/>
    </source>
</evidence>
<sequence length="285" mass="32368">MQSFKDIPIMTNNSEVNIWCGSESMGSNPNSVSFLNKKYSIVFDIDNTLVYTTPLQTEYSSFVIYQQKNTSHQAKSTTSLSTAMVSEKPLDATTGTSKRISRYSIPRSKKRKFFVQIRPGLIDFLQCVSQNFNIFFYTASEREYAKEVVSKILKDASNTPSTKCADLTSFEYYLANLDKIIFSRECCKFMHGYELKDLSILNLPLNDIILVDDIQGSGLLQPMNSLIIPPFYGGINDNFLTDELLPLLTKCSQTHELIANIRRYAKDISPHLTLYGDEECKLNDL</sequence>
<dbReference type="Gene3D" id="3.40.50.1000">
    <property type="entry name" value="HAD superfamily/HAD-like"/>
    <property type="match status" value="1"/>
</dbReference>
<keyword evidence="1" id="KW-0811">Translocation</keyword>
<protein>
    <recommendedName>
        <fullName evidence="1">Mitochondrial import inner membrane translocase subunit TIM50</fullName>
    </recommendedName>
</protein>
<keyword evidence="1" id="KW-0653">Protein transport</keyword>
<evidence type="ECO:0000313" key="3">
    <source>
        <dbReference type="EMBL" id="KAK8840408.1"/>
    </source>
</evidence>
<feature type="domain" description="FCP1 homology" evidence="2">
    <location>
        <begin position="34"/>
        <end position="251"/>
    </location>
</feature>
<gene>
    <name evidence="3" type="ORF">M9Y10_030807</name>
</gene>
<keyword evidence="4" id="KW-1185">Reference proteome</keyword>
<dbReference type="InterPro" id="IPR050365">
    <property type="entry name" value="TIM50"/>
</dbReference>
<dbReference type="Pfam" id="PF03031">
    <property type="entry name" value="NIF"/>
    <property type="match status" value="1"/>
</dbReference>
<dbReference type="PROSITE" id="PS50969">
    <property type="entry name" value="FCP1"/>
    <property type="match status" value="1"/>
</dbReference>
<dbReference type="InterPro" id="IPR036412">
    <property type="entry name" value="HAD-like_sf"/>
</dbReference>
<dbReference type="Proteomes" id="UP001470230">
    <property type="component" value="Unassembled WGS sequence"/>
</dbReference>
<comment type="function">
    <text evidence="1">Essential component of the TIM23 complex, a complex that mediates the translocation of transit peptide-containing proteins across the mitochondrial inner membrane.</text>
</comment>
<dbReference type="EMBL" id="JAPFFF010000046">
    <property type="protein sequence ID" value="KAK8840408.1"/>
    <property type="molecule type" value="Genomic_DNA"/>
</dbReference>
<keyword evidence="1" id="KW-0813">Transport</keyword>
<evidence type="ECO:0000259" key="2">
    <source>
        <dbReference type="PROSITE" id="PS50969"/>
    </source>
</evidence>
<comment type="similarity">
    <text evidence="1">Belongs to the TIM50 family.</text>
</comment>